<accession>A0A9W9TYT5</accession>
<dbReference type="EMBL" id="JAPZBO010000010">
    <property type="protein sequence ID" value="KAJ5299147.1"/>
    <property type="molecule type" value="Genomic_DNA"/>
</dbReference>
<dbReference type="InterPro" id="IPR001031">
    <property type="entry name" value="Thioesterase"/>
</dbReference>
<feature type="region of interest" description="Disordered" evidence="1">
    <location>
        <begin position="1"/>
        <end position="45"/>
    </location>
</feature>
<proteinExistence type="predicted"/>
<evidence type="ECO:0000256" key="1">
    <source>
        <dbReference type="SAM" id="MobiDB-lite"/>
    </source>
</evidence>
<feature type="compositionally biased region" description="Low complexity" evidence="1">
    <location>
        <begin position="1"/>
        <end position="12"/>
    </location>
</feature>
<dbReference type="Pfam" id="PF00975">
    <property type="entry name" value="Thioesterase"/>
    <property type="match status" value="1"/>
</dbReference>
<comment type="caution">
    <text evidence="3">The sequence shown here is derived from an EMBL/GenBank/DDBJ whole genome shotgun (WGS) entry which is preliminary data.</text>
</comment>
<dbReference type="GO" id="GO:0072330">
    <property type="term" value="P:monocarboxylic acid biosynthetic process"/>
    <property type="evidence" value="ECO:0007669"/>
    <property type="project" value="UniProtKB-ARBA"/>
</dbReference>
<evidence type="ECO:0000313" key="3">
    <source>
        <dbReference type="EMBL" id="KAJ5299147.1"/>
    </source>
</evidence>
<dbReference type="Gene3D" id="3.40.50.1820">
    <property type="entry name" value="alpha/beta hydrolase"/>
    <property type="match status" value="1"/>
</dbReference>
<name>A0A9W9TYT5_9EURO</name>
<dbReference type="InterPro" id="IPR029058">
    <property type="entry name" value="AB_hydrolase_fold"/>
</dbReference>
<organism evidence="3 4">
    <name type="scientific">Penicillium atrosanguineum</name>
    <dbReference type="NCBI Taxonomy" id="1132637"/>
    <lineage>
        <taxon>Eukaryota</taxon>
        <taxon>Fungi</taxon>
        <taxon>Dikarya</taxon>
        <taxon>Ascomycota</taxon>
        <taxon>Pezizomycotina</taxon>
        <taxon>Eurotiomycetes</taxon>
        <taxon>Eurotiomycetidae</taxon>
        <taxon>Eurotiales</taxon>
        <taxon>Aspergillaceae</taxon>
        <taxon>Penicillium</taxon>
    </lineage>
</organism>
<dbReference type="GO" id="GO:0017000">
    <property type="term" value="P:antibiotic biosynthetic process"/>
    <property type="evidence" value="ECO:0007669"/>
    <property type="project" value="UniProtKB-ARBA"/>
</dbReference>
<dbReference type="Proteomes" id="UP001147746">
    <property type="component" value="Unassembled WGS sequence"/>
</dbReference>
<evidence type="ECO:0000313" key="4">
    <source>
        <dbReference type="Proteomes" id="UP001147746"/>
    </source>
</evidence>
<feature type="domain" description="Thioesterase" evidence="2">
    <location>
        <begin position="113"/>
        <end position="193"/>
    </location>
</feature>
<gene>
    <name evidence="3" type="ORF">N7476_010704</name>
</gene>
<reference evidence="3" key="1">
    <citation type="submission" date="2022-12" db="EMBL/GenBank/DDBJ databases">
        <authorList>
            <person name="Petersen C."/>
        </authorList>
    </citation>
    <scope>NUCLEOTIDE SEQUENCE</scope>
    <source>
        <strain evidence="3">IBT 21472</strain>
    </source>
</reference>
<reference evidence="3" key="2">
    <citation type="journal article" date="2023" name="IMA Fungus">
        <title>Comparative genomic study of the Penicillium genus elucidates a diverse pangenome and 15 lateral gene transfer events.</title>
        <authorList>
            <person name="Petersen C."/>
            <person name="Sorensen T."/>
            <person name="Nielsen M.R."/>
            <person name="Sondergaard T.E."/>
            <person name="Sorensen J.L."/>
            <person name="Fitzpatrick D.A."/>
            <person name="Frisvad J.C."/>
            <person name="Nielsen K.L."/>
        </authorList>
    </citation>
    <scope>NUCLEOTIDE SEQUENCE</scope>
    <source>
        <strain evidence="3">IBT 21472</strain>
    </source>
</reference>
<dbReference type="SUPFAM" id="SSF53474">
    <property type="entry name" value="alpha/beta-Hydrolases"/>
    <property type="match status" value="1"/>
</dbReference>
<feature type="compositionally biased region" description="Basic and acidic residues" evidence="1">
    <location>
        <begin position="14"/>
        <end position="30"/>
    </location>
</feature>
<keyword evidence="4" id="KW-1185">Reference proteome</keyword>
<dbReference type="AlphaFoldDB" id="A0A9W9TYT5"/>
<protein>
    <submittedName>
        <fullName evidence="3">Conidial yellow pigment biosynthesis polyketide synthase</fullName>
    </submittedName>
</protein>
<sequence length="340" mass="37147">MSEAASSLASSAVDIEKDDLITPPPERQDNNTKQQGRLPINVIGTDTSPAPTVRVTLLQGRPGPKRTPFYMMADGTGTIATYIHLPAFKSKMPVYGIDSPFLRCPTRLNKEVGIEGVAKLIVDALVTAQPKGPMMIGGEAAGSIVAFKVSRQLGRLGRQVPGLVLIDMCCPRSSLLDEDKMNSEDDASFAIFENAASKDGLWSVGSTTQNHFRAYHVAMHAYHPPYMTEQERPAHTAVIWAEKGMVNRVVGNEKLMRLLADQGIPTTSYPGYMEDPKLGAFACLVQDRTEADLGPNGWEKYIAGEVFALSVNGDHLDLPMPGYVHLLHQQMEKAFVYFQG</sequence>
<evidence type="ECO:0000259" key="2">
    <source>
        <dbReference type="Pfam" id="PF00975"/>
    </source>
</evidence>